<proteinExistence type="evidence at transcript level"/>
<sequence length="191" mass="21799">RNLPGGLVHTACKPPNPRCTFVVTSLNDSEKAVILKAHNDYRSQVAQGRLSGFQPATNMYRLKWDEELAEVAQAFTNLCDDSKHDDKRQRITSKFKEVGQNLAWNYESVDRRNVDGVGRVKDWFDEYKDFSPKNVDPFKVSQGPAVLHFTQVAWAETRYVGCGYTHYKDNDPRYAFKKLFACNYAPGGNII</sequence>
<dbReference type="CDD" id="cd05380">
    <property type="entry name" value="CAP_euk"/>
    <property type="match status" value="1"/>
</dbReference>
<dbReference type="AlphaFoldDB" id="A0A0C9RTD9"/>
<evidence type="ECO:0000259" key="1">
    <source>
        <dbReference type="SMART" id="SM00198"/>
    </source>
</evidence>
<organism evidence="2">
    <name type="scientific">Amblyomma americanum</name>
    <name type="common">Lone star tick</name>
    <dbReference type="NCBI Taxonomy" id="6943"/>
    <lineage>
        <taxon>Eukaryota</taxon>
        <taxon>Metazoa</taxon>
        <taxon>Ecdysozoa</taxon>
        <taxon>Arthropoda</taxon>
        <taxon>Chelicerata</taxon>
        <taxon>Arachnida</taxon>
        <taxon>Acari</taxon>
        <taxon>Parasitiformes</taxon>
        <taxon>Ixodida</taxon>
        <taxon>Ixodoidea</taxon>
        <taxon>Ixodidae</taxon>
        <taxon>Amblyomminae</taxon>
        <taxon>Amblyomma</taxon>
    </lineage>
</organism>
<dbReference type="SMART" id="SM00198">
    <property type="entry name" value="SCP"/>
    <property type="match status" value="1"/>
</dbReference>
<dbReference type="PANTHER" id="PTHR10334">
    <property type="entry name" value="CYSTEINE-RICH SECRETORY PROTEIN-RELATED"/>
    <property type="match status" value="1"/>
</dbReference>
<feature type="domain" description="SCP" evidence="1">
    <location>
        <begin position="29"/>
        <end position="191"/>
    </location>
</feature>
<dbReference type="Gene3D" id="3.40.33.10">
    <property type="entry name" value="CAP"/>
    <property type="match status" value="1"/>
</dbReference>
<dbReference type="EMBL" id="GBZX01002134">
    <property type="protein sequence ID" value="JAG90606.1"/>
    <property type="molecule type" value="mRNA"/>
</dbReference>
<dbReference type="SUPFAM" id="SSF55797">
    <property type="entry name" value="PR-1-like"/>
    <property type="match status" value="1"/>
</dbReference>
<dbReference type="PRINTS" id="PR00838">
    <property type="entry name" value="V5ALLERGEN"/>
</dbReference>
<dbReference type="InterPro" id="IPR035940">
    <property type="entry name" value="CAP_sf"/>
</dbReference>
<dbReference type="InterPro" id="IPR001283">
    <property type="entry name" value="CRISP-related"/>
</dbReference>
<feature type="non-terminal residue" evidence="2">
    <location>
        <position position="1"/>
    </location>
</feature>
<dbReference type="PROSITE" id="PS01010">
    <property type="entry name" value="CRISP_2"/>
    <property type="match status" value="1"/>
</dbReference>
<dbReference type="PRINTS" id="PR00837">
    <property type="entry name" value="V5TPXLIKE"/>
</dbReference>
<reference evidence="2" key="1">
    <citation type="journal article" date="2015" name="PLoS ONE">
        <title>An Insight into the Sialome of the Lone Star Tick, Amblyomma americanum, with a Glimpse on Its Time Dependent Gene Expression.</title>
        <authorList>
            <person name="Karim S."/>
            <person name="Ribeiro J.M."/>
        </authorList>
    </citation>
    <scope>NUCLEOTIDE SEQUENCE</scope>
    <source>
        <tissue evidence="2">Salivary gland</tissue>
    </source>
</reference>
<dbReference type="InterPro" id="IPR014044">
    <property type="entry name" value="CAP_dom"/>
</dbReference>
<protein>
    <submittedName>
        <fullName evidence="2">Putative antigen 5/scp domain-containing protein</fullName>
    </submittedName>
</protein>
<dbReference type="Pfam" id="PF00188">
    <property type="entry name" value="CAP"/>
    <property type="match status" value="1"/>
</dbReference>
<feature type="non-terminal residue" evidence="2">
    <location>
        <position position="191"/>
    </location>
</feature>
<dbReference type="InterPro" id="IPR002413">
    <property type="entry name" value="V5_allergen-like"/>
</dbReference>
<name>A0A0C9RTD9_AMBAM</name>
<dbReference type="InterPro" id="IPR018244">
    <property type="entry name" value="Allrgn_V5/Tpx1_CS"/>
</dbReference>
<dbReference type="GO" id="GO:0005576">
    <property type="term" value="C:extracellular region"/>
    <property type="evidence" value="ECO:0007669"/>
    <property type="project" value="InterPro"/>
</dbReference>
<accession>A0A0C9RTD9</accession>
<evidence type="ECO:0000313" key="2">
    <source>
        <dbReference type="EMBL" id="JAG90606.1"/>
    </source>
</evidence>